<evidence type="ECO:0000256" key="1">
    <source>
        <dbReference type="SAM" id="MobiDB-lite"/>
    </source>
</evidence>
<protein>
    <submittedName>
        <fullName evidence="2">Uncharacterized protein</fullName>
    </submittedName>
</protein>
<proteinExistence type="predicted"/>
<evidence type="ECO:0000313" key="2">
    <source>
        <dbReference type="EMBL" id="KDE96689.1"/>
    </source>
</evidence>
<accession>A0A064C7R3</accession>
<dbReference type="EMBL" id="JALN02000005">
    <property type="protein sequence ID" value="KDE96689.1"/>
    <property type="molecule type" value="Genomic_DNA"/>
</dbReference>
<gene>
    <name evidence="2" type="ORF">Y900_030605</name>
</gene>
<feature type="region of interest" description="Disordered" evidence="1">
    <location>
        <begin position="40"/>
        <end position="65"/>
    </location>
</feature>
<evidence type="ECO:0000313" key="3">
    <source>
        <dbReference type="Proteomes" id="UP000022835"/>
    </source>
</evidence>
<organism evidence="2 3">
    <name type="scientific">Mycolicibacterium aromaticivorans JS19b1 = JCM 16368</name>
    <dbReference type="NCBI Taxonomy" id="1440774"/>
    <lineage>
        <taxon>Bacteria</taxon>
        <taxon>Bacillati</taxon>
        <taxon>Actinomycetota</taxon>
        <taxon>Actinomycetes</taxon>
        <taxon>Mycobacteriales</taxon>
        <taxon>Mycobacteriaceae</taxon>
        <taxon>Mycolicibacterium</taxon>
    </lineage>
</organism>
<dbReference type="Proteomes" id="UP000022835">
    <property type="component" value="Unassembled WGS sequence"/>
</dbReference>
<sequence>MGGLARLRVEKAPGLGIAGDYLTEQPADLLAEKKRRTGKDRNVMAIFTPATDHRRRSTPGQPMPLDVAPWDWAQQQESVSLPDDAYPHVIELDPVPL</sequence>
<comment type="caution">
    <text evidence="2">The sequence shown here is derived from an EMBL/GenBank/DDBJ whole genome shotgun (WGS) entry which is preliminary data.</text>
</comment>
<reference evidence="2" key="1">
    <citation type="submission" date="2014-05" db="EMBL/GenBank/DDBJ databases">
        <title>Genome sequence of Mycobacterium aromaticivorans strain JS19b1T (= DSM 45407T).</title>
        <authorList>
            <person name="Kwak Y."/>
            <person name="Park G.-S."/>
            <person name="Li Q.X."/>
            <person name="Lee S.-E."/>
            <person name="Shin J.-H."/>
        </authorList>
    </citation>
    <scope>NUCLEOTIDE SEQUENCE [LARGE SCALE GENOMIC DNA]</scope>
    <source>
        <strain evidence="2">JS19b1</strain>
    </source>
</reference>
<keyword evidence="3" id="KW-1185">Reference proteome</keyword>
<dbReference type="AlphaFoldDB" id="A0A064C7R3"/>
<name>A0A064C7R3_9MYCO</name>